<proteinExistence type="inferred from homology"/>
<dbReference type="GO" id="GO:0008821">
    <property type="term" value="F:crossover junction DNA endonuclease activity"/>
    <property type="evidence" value="ECO:0007669"/>
    <property type="project" value="TreeGrafter"/>
</dbReference>
<dbReference type="Gene3D" id="3.40.1440.10">
    <property type="entry name" value="GIY-YIG endonuclease"/>
    <property type="match status" value="1"/>
</dbReference>
<evidence type="ECO:0000256" key="6">
    <source>
        <dbReference type="ARBA" id="ARBA00023204"/>
    </source>
</evidence>
<evidence type="ECO:0000259" key="10">
    <source>
        <dbReference type="PROSITE" id="PS50164"/>
    </source>
</evidence>
<evidence type="ECO:0000256" key="5">
    <source>
        <dbReference type="ARBA" id="ARBA00023172"/>
    </source>
</evidence>
<dbReference type="AlphaFoldDB" id="F0XJN5"/>
<evidence type="ECO:0000256" key="8">
    <source>
        <dbReference type="HAMAP-Rule" id="MF_03100"/>
    </source>
</evidence>
<keyword evidence="5 8" id="KW-0233">DNA recombination</keyword>
<dbReference type="Proteomes" id="UP000007796">
    <property type="component" value="Unassembled WGS sequence"/>
</dbReference>
<dbReference type="InterPro" id="IPR050381">
    <property type="entry name" value="SLX1_endonuclease"/>
</dbReference>
<dbReference type="PANTHER" id="PTHR20208">
    <property type="entry name" value="STRUCTURE-SPECIFIC ENDONUCLEASE SUBUNIT SLX1"/>
    <property type="match status" value="1"/>
</dbReference>
<keyword evidence="4 8" id="KW-0378">Hydrolase</keyword>
<comment type="similarity">
    <text evidence="8">Belongs to the SLX1 family.</text>
</comment>
<keyword evidence="1 8" id="KW-0540">Nuclease</keyword>
<comment type="cofactor">
    <cofactor evidence="8">
        <name>a divalent metal cation</name>
        <dbReference type="ChEBI" id="CHEBI:60240"/>
    </cofactor>
</comment>
<evidence type="ECO:0000256" key="1">
    <source>
        <dbReference type="ARBA" id="ARBA00022722"/>
    </source>
</evidence>
<feature type="region of interest" description="Disordered" evidence="9">
    <location>
        <begin position="327"/>
        <end position="400"/>
    </location>
</feature>
<dbReference type="InterPro" id="IPR000305">
    <property type="entry name" value="GIY-YIG_endonuc"/>
</dbReference>
<comment type="subunit">
    <text evidence="8">Forms a heterodimer with SLX4.</text>
</comment>
<keyword evidence="3 8" id="KW-0227">DNA damage</keyword>
<keyword evidence="12" id="KW-1185">Reference proteome</keyword>
<dbReference type="InterPro" id="IPR013083">
    <property type="entry name" value="Znf_RING/FYVE/PHD"/>
</dbReference>
<dbReference type="Pfam" id="PF21202">
    <property type="entry name" value="SLX1_C"/>
    <property type="match status" value="1"/>
</dbReference>
<feature type="compositionally biased region" description="Basic and acidic residues" evidence="9">
    <location>
        <begin position="327"/>
        <end position="337"/>
    </location>
</feature>
<evidence type="ECO:0000313" key="11">
    <source>
        <dbReference type="EMBL" id="EFX02422.1"/>
    </source>
</evidence>
<evidence type="ECO:0000256" key="4">
    <source>
        <dbReference type="ARBA" id="ARBA00022801"/>
    </source>
</evidence>
<evidence type="ECO:0000256" key="9">
    <source>
        <dbReference type="SAM" id="MobiDB-lite"/>
    </source>
</evidence>
<dbReference type="GO" id="GO:0000724">
    <property type="term" value="P:double-strand break repair via homologous recombination"/>
    <property type="evidence" value="ECO:0007669"/>
    <property type="project" value="TreeGrafter"/>
</dbReference>
<evidence type="ECO:0000256" key="2">
    <source>
        <dbReference type="ARBA" id="ARBA00022759"/>
    </source>
</evidence>
<dbReference type="GO" id="GO:0033557">
    <property type="term" value="C:Slx1-Slx4 complex"/>
    <property type="evidence" value="ECO:0007669"/>
    <property type="project" value="UniProtKB-UniRule"/>
</dbReference>
<accession>F0XJN5</accession>
<comment type="subcellular location">
    <subcellularLocation>
        <location evidence="8">Nucleus</location>
    </subcellularLocation>
</comment>
<dbReference type="InterPro" id="IPR035901">
    <property type="entry name" value="GIY-YIG_endonuc_sf"/>
</dbReference>
<sequence length="400" mass="44510">MTAPSRPIPALYTVYILRSTMRHASLYIGSTPDPPRRLKQHNGEIRGGAARTSRVRLRPWEMVGLVSGFPGLIAALKFEWALTNPHRSLHIPSESRLTVSKKTKKSGHLRKPSKSMQSILANLHLLLRVPSFARWPLRLHLFVPEVHSAWQKWCATTDLPMPDTFELVTDFGPTEPQPKQPRGRARDTADTAPLTPEDGEALWGIHALPLDYTPLRDYVDKARDIFTFEREGSCAICHEHMPSGQGLYAVCPNTSCEAVGHLCCWSQHVLLSEADAEKEGILIPVRGKCPKCDGKVEWSDMMKELTLRLRAPKEVDKLVKTKRRLEKAAKKAADRPRTAAAVESPKKPTAATRRSPAKRTGRAAKAPKETAPKRKTKGSTTAKSKQTSSPEVIVLESSEE</sequence>
<reference evidence="11 12" key="1">
    <citation type="journal article" date="2011" name="Proc. Natl. Acad. Sci. U.S.A.">
        <title>Genome and transcriptome analyses of the mountain pine beetle-fungal symbiont Grosmannia clavigera, a lodgepole pine pathogen.</title>
        <authorList>
            <person name="DiGuistini S."/>
            <person name="Wang Y."/>
            <person name="Liao N.Y."/>
            <person name="Taylor G."/>
            <person name="Tanguay P."/>
            <person name="Feau N."/>
            <person name="Henrissat B."/>
            <person name="Chan S.K."/>
            <person name="Hesse-Orce U."/>
            <person name="Alamouti S.M."/>
            <person name="Tsui C.K.M."/>
            <person name="Docking R.T."/>
            <person name="Levasseur A."/>
            <person name="Haridas S."/>
            <person name="Robertson G."/>
            <person name="Birol I."/>
            <person name="Holt R.A."/>
            <person name="Marra M.A."/>
            <person name="Hamelin R.C."/>
            <person name="Hirst M."/>
            <person name="Jones S.J.M."/>
            <person name="Bohlmann J."/>
            <person name="Breuil C."/>
        </authorList>
    </citation>
    <scope>NUCLEOTIDE SEQUENCE [LARGE SCALE GENOMIC DNA]</scope>
    <source>
        <strain evidence="12">kw1407 / UAMH 11150</strain>
    </source>
</reference>
<dbReference type="RefSeq" id="XP_014171904.1">
    <property type="nucleotide sequence ID" value="XM_014316429.1"/>
</dbReference>
<dbReference type="CDD" id="cd10455">
    <property type="entry name" value="GIY-YIG_SLX1"/>
    <property type="match status" value="1"/>
</dbReference>
<dbReference type="PROSITE" id="PS50164">
    <property type="entry name" value="GIY_YIG"/>
    <property type="match status" value="1"/>
</dbReference>
<keyword evidence="2 8" id="KW-0255">Endonuclease</keyword>
<gene>
    <name evidence="11" type="ORF">CMQ_2471</name>
</gene>
<comment type="function">
    <text evidence="8">Catalytic subunit of the SLX1-SLX4 structure-specific endonuclease that resolves DNA secondary structures generated during DNA repair and recombination. Has endonuclease activity towards branched DNA substrates, introducing single-strand cuts in duplex DNA close to junctions with ss-DNA.</text>
</comment>
<dbReference type="OrthoDB" id="24645at2759"/>
<dbReference type="FunCoup" id="F0XJN5">
    <property type="interactions" value="347"/>
</dbReference>
<organism evidence="12">
    <name type="scientific">Grosmannia clavigera (strain kw1407 / UAMH 11150)</name>
    <name type="common">Blue stain fungus</name>
    <name type="synonym">Graphiocladiella clavigera</name>
    <dbReference type="NCBI Taxonomy" id="655863"/>
    <lineage>
        <taxon>Eukaryota</taxon>
        <taxon>Fungi</taxon>
        <taxon>Dikarya</taxon>
        <taxon>Ascomycota</taxon>
        <taxon>Pezizomycotina</taxon>
        <taxon>Sordariomycetes</taxon>
        <taxon>Sordariomycetidae</taxon>
        <taxon>Ophiostomatales</taxon>
        <taxon>Ophiostomataceae</taxon>
        <taxon>Leptographium</taxon>
    </lineage>
</organism>
<dbReference type="InterPro" id="IPR048749">
    <property type="entry name" value="SLX1_C"/>
</dbReference>
<evidence type="ECO:0000256" key="7">
    <source>
        <dbReference type="ARBA" id="ARBA00023242"/>
    </source>
</evidence>
<dbReference type="PANTHER" id="PTHR20208:SF10">
    <property type="entry name" value="STRUCTURE-SPECIFIC ENDONUCLEASE SUBUNIT SLX1"/>
    <property type="match status" value="1"/>
</dbReference>
<feature type="domain" description="GIY-YIG" evidence="10">
    <location>
        <begin position="10"/>
        <end position="92"/>
    </location>
</feature>
<dbReference type="eggNOG" id="KOG3005">
    <property type="taxonomic scope" value="Eukaryota"/>
</dbReference>
<keyword evidence="6 8" id="KW-0234">DNA repair</keyword>
<comment type="caution">
    <text evidence="8">Lacks conserved residue(s) required for the propagation of feature annotation.</text>
</comment>
<feature type="region of interest" description="Disordered" evidence="9">
    <location>
        <begin position="171"/>
        <end position="196"/>
    </location>
</feature>
<evidence type="ECO:0000256" key="3">
    <source>
        <dbReference type="ARBA" id="ARBA00022763"/>
    </source>
</evidence>
<dbReference type="Gene3D" id="3.30.40.10">
    <property type="entry name" value="Zinc/RING finger domain, C3HC4 (zinc finger)"/>
    <property type="match status" value="1"/>
</dbReference>
<name>F0XJN5_GROCL</name>
<feature type="compositionally biased region" description="Polar residues" evidence="9">
    <location>
        <begin position="378"/>
        <end position="390"/>
    </location>
</feature>
<dbReference type="STRING" id="655863.F0XJN5"/>
<dbReference type="GeneID" id="25975464"/>
<dbReference type="HAMAP" id="MF_03100">
    <property type="entry name" value="Endonuc_su_Slx1"/>
    <property type="match status" value="1"/>
</dbReference>
<protein>
    <submittedName>
        <fullName evidence="11">Giy-yig catalytic domain containing protein</fullName>
    </submittedName>
</protein>
<dbReference type="InParanoid" id="F0XJN5"/>
<evidence type="ECO:0000313" key="12">
    <source>
        <dbReference type="Proteomes" id="UP000007796"/>
    </source>
</evidence>
<dbReference type="InterPro" id="IPR027520">
    <property type="entry name" value="Slx1"/>
</dbReference>
<dbReference type="HOGENOM" id="CLU_030739_1_0_1"/>
<dbReference type="Pfam" id="PF01541">
    <property type="entry name" value="GIY-YIG"/>
    <property type="match status" value="1"/>
</dbReference>
<keyword evidence="7 8" id="KW-0539">Nucleus</keyword>
<dbReference type="EMBL" id="GL629782">
    <property type="protein sequence ID" value="EFX02422.1"/>
    <property type="molecule type" value="Genomic_DNA"/>
</dbReference>
<dbReference type="GO" id="GO:0017108">
    <property type="term" value="F:5'-flap endonuclease activity"/>
    <property type="evidence" value="ECO:0007669"/>
    <property type="project" value="InterPro"/>
</dbReference>